<dbReference type="Proteomes" id="UP000253606">
    <property type="component" value="Chromosome"/>
</dbReference>
<dbReference type="InterPro" id="IPR053146">
    <property type="entry name" value="QDO-like"/>
</dbReference>
<name>A0A2Z5G0Y3_9BACT</name>
<dbReference type="InterPro" id="IPR013096">
    <property type="entry name" value="Cupin_2"/>
</dbReference>
<dbReference type="PANTHER" id="PTHR36440:SF1">
    <property type="entry name" value="PUTATIVE (AFU_ORTHOLOGUE AFUA_8G07350)-RELATED"/>
    <property type="match status" value="1"/>
</dbReference>
<dbReference type="InterPro" id="IPR011051">
    <property type="entry name" value="RmlC_Cupin_sf"/>
</dbReference>
<evidence type="ECO:0000313" key="2">
    <source>
        <dbReference type="EMBL" id="AXC12434.1"/>
    </source>
</evidence>
<gene>
    <name evidence="2" type="ORF">ACPOL_3139</name>
</gene>
<dbReference type="RefSeq" id="WP_114207647.1">
    <property type="nucleotide sequence ID" value="NZ_CP030840.1"/>
</dbReference>
<protein>
    <submittedName>
        <fullName evidence="2">Putative conserved protein, contains double-stranded beta-helix domain</fullName>
    </submittedName>
</protein>
<dbReference type="OrthoDB" id="118333at2"/>
<dbReference type="Gene3D" id="2.60.120.10">
    <property type="entry name" value="Jelly Rolls"/>
    <property type="match status" value="1"/>
</dbReference>
<feature type="domain" description="Cupin type-2" evidence="1">
    <location>
        <begin position="50"/>
        <end position="120"/>
    </location>
</feature>
<dbReference type="PANTHER" id="PTHR36440">
    <property type="entry name" value="PUTATIVE (AFU_ORTHOLOGUE AFUA_8G07350)-RELATED"/>
    <property type="match status" value="1"/>
</dbReference>
<reference evidence="2 3" key="1">
    <citation type="journal article" date="2018" name="Front. Microbiol.">
        <title>Hydrolytic Capabilities as a Key to Environmental Success: Chitinolytic and Cellulolytic Acidobacteria From Acidic Sub-arctic Soils and Boreal Peatlands.</title>
        <authorList>
            <person name="Belova S.E."/>
            <person name="Ravin N.V."/>
            <person name="Pankratov T.A."/>
            <person name="Rakitin A.L."/>
            <person name="Ivanova A.A."/>
            <person name="Beletsky A.V."/>
            <person name="Mardanov A.V."/>
            <person name="Sinninghe Damste J.S."/>
            <person name="Dedysh S.N."/>
        </authorList>
    </citation>
    <scope>NUCLEOTIDE SEQUENCE [LARGE SCALE GENOMIC DNA]</scope>
    <source>
        <strain evidence="2 3">SBC82</strain>
    </source>
</reference>
<sequence length="176" mass="19760">MQDILKYLPAQEGVRVIKPDEGRPFDLGPVHFLWKVRSEDSAHAYTMFELHLAPGGGVDLHSHTSPETFYILEGEMTFFRVHDGAQEHFICGPGSTIVIPPNALHALFNKSDGECRLLDVSTGSHQDFFDEVQVADQRESFASLEPKAAVVRVSEIARKNEMYLAPYDVNTEKETE</sequence>
<dbReference type="InterPro" id="IPR014710">
    <property type="entry name" value="RmlC-like_jellyroll"/>
</dbReference>
<dbReference type="AlphaFoldDB" id="A0A2Z5G0Y3"/>
<dbReference type="EMBL" id="CP030840">
    <property type="protein sequence ID" value="AXC12434.1"/>
    <property type="molecule type" value="Genomic_DNA"/>
</dbReference>
<organism evidence="2 3">
    <name type="scientific">Acidisarcina polymorpha</name>
    <dbReference type="NCBI Taxonomy" id="2211140"/>
    <lineage>
        <taxon>Bacteria</taxon>
        <taxon>Pseudomonadati</taxon>
        <taxon>Acidobacteriota</taxon>
        <taxon>Terriglobia</taxon>
        <taxon>Terriglobales</taxon>
        <taxon>Acidobacteriaceae</taxon>
        <taxon>Acidisarcina</taxon>
    </lineage>
</organism>
<accession>A0A2Z5G0Y3</accession>
<proteinExistence type="predicted"/>
<keyword evidence="3" id="KW-1185">Reference proteome</keyword>
<dbReference type="SUPFAM" id="SSF51182">
    <property type="entry name" value="RmlC-like cupins"/>
    <property type="match status" value="1"/>
</dbReference>
<dbReference type="KEGG" id="abas:ACPOL_3139"/>
<evidence type="ECO:0000259" key="1">
    <source>
        <dbReference type="Pfam" id="PF07883"/>
    </source>
</evidence>
<evidence type="ECO:0000313" key="3">
    <source>
        <dbReference type="Proteomes" id="UP000253606"/>
    </source>
</evidence>
<dbReference type="Pfam" id="PF07883">
    <property type="entry name" value="Cupin_2"/>
    <property type="match status" value="1"/>
</dbReference>